<feature type="domain" description="DUF7597" evidence="2">
    <location>
        <begin position="7"/>
        <end position="130"/>
    </location>
</feature>
<evidence type="ECO:0000256" key="1">
    <source>
        <dbReference type="SAM" id="MobiDB-lite"/>
    </source>
</evidence>
<protein>
    <recommendedName>
        <fullName evidence="2">DUF7597 domain-containing protein</fullName>
    </recommendedName>
</protein>
<dbReference type="InterPro" id="IPR056018">
    <property type="entry name" value="DUF7597"/>
</dbReference>
<reference evidence="3" key="2">
    <citation type="submission" date="2021-02" db="EMBL/GenBank/DDBJ databases">
        <authorList>
            <person name="Kimball J.A."/>
            <person name="Haas M.W."/>
            <person name="Macchietto M."/>
            <person name="Kono T."/>
            <person name="Duquette J."/>
            <person name="Shao M."/>
        </authorList>
    </citation>
    <scope>NUCLEOTIDE SEQUENCE</scope>
    <source>
        <tissue evidence="3">Fresh leaf tissue</tissue>
    </source>
</reference>
<gene>
    <name evidence="3" type="ORF">GUJ93_ZPchr0013g37872</name>
</gene>
<name>A0A8J5X201_ZIZPA</name>
<accession>A0A8J5X201</accession>
<evidence type="ECO:0000313" key="4">
    <source>
        <dbReference type="Proteomes" id="UP000729402"/>
    </source>
</evidence>
<evidence type="ECO:0000313" key="3">
    <source>
        <dbReference type="EMBL" id="KAG8099945.1"/>
    </source>
</evidence>
<evidence type="ECO:0000259" key="2">
    <source>
        <dbReference type="Pfam" id="PF24530"/>
    </source>
</evidence>
<sequence>MANFPANPLPFLPYGGVIRDGGGPLRRQRNFIALSGDLIKRHETFAIADHDGPLTPAQRIDLLIAIQHHLGVELRLQVARYCLHPLGVGLYKLGSEFERDAIINSPPIFIQGRLVRFVKHDEALNCKQSPFARAGWVMFLGYPLDCKTLPFLQQVCASFGQLLFWHEADPSLARVLVKVLYKDDLDVPRSITVKHGDELDGSGRSWTFPVYLILSDLADQGPGDKVPPPPDNGNPHPFLGEVLLGEPEWIQHWADNQLFGPMANQWHAHNQQQNQDNNQHDDEEEDPPFKDVFEPMIEDIMEGDPLAAEEPQDSMEISGISSEPYVDSHFDQPLQSQARIPSPVSSRSISRPQALVHQLHLSLVLAPADPSTIPQPIQEDIQDVPPPPQRANLPVRFVYSRRRAGGARRDGGPLLSAPPGRPPSACCLTRSEVCAEVLDSRRRAEGSARLPAGSMALSSPTSLPSMNTLKSPGLPLLVPLSPSSKFIIQWCTSMA</sequence>
<reference evidence="3" key="1">
    <citation type="journal article" date="2021" name="bioRxiv">
        <title>Whole Genome Assembly and Annotation of Northern Wild Rice, Zizania palustris L., Supports a Whole Genome Duplication in the Zizania Genus.</title>
        <authorList>
            <person name="Haas M."/>
            <person name="Kono T."/>
            <person name="Macchietto M."/>
            <person name="Millas R."/>
            <person name="McGilp L."/>
            <person name="Shao M."/>
            <person name="Duquette J."/>
            <person name="Hirsch C.N."/>
            <person name="Kimball J."/>
        </authorList>
    </citation>
    <scope>NUCLEOTIDE SEQUENCE</scope>
    <source>
        <tissue evidence="3">Fresh leaf tissue</tissue>
    </source>
</reference>
<feature type="region of interest" description="Disordered" evidence="1">
    <location>
        <begin position="403"/>
        <end position="422"/>
    </location>
</feature>
<dbReference type="EMBL" id="JAAALK010000079">
    <property type="protein sequence ID" value="KAG8099945.1"/>
    <property type="molecule type" value="Genomic_DNA"/>
</dbReference>
<dbReference type="PANTHER" id="PTHR33075">
    <property type="entry name" value="OS02G0499800 PROTEIN"/>
    <property type="match status" value="1"/>
</dbReference>
<proteinExistence type="predicted"/>
<feature type="region of interest" description="Disordered" evidence="1">
    <location>
        <begin position="269"/>
        <end position="290"/>
    </location>
</feature>
<feature type="region of interest" description="Disordered" evidence="1">
    <location>
        <begin position="219"/>
        <end position="240"/>
    </location>
</feature>
<comment type="caution">
    <text evidence="3">The sequence shown here is derived from an EMBL/GenBank/DDBJ whole genome shotgun (WGS) entry which is preliminary data.</text>
</comment>
<organism evidence="3 4">
    <name type="scientific">Zizania palustris</name>
    <name type="common">Northern wild rice</name>
    <dbReference type="NCBI Taxonomy" id="103762"/>
    <lineage>
        <taxon>Eukaryota</taxon>
        <taxon>Viridiplantae</taxon>
        <taxon>Streptophyta</taxon>
        <taxon>Embryophyta</taxon>
        <taxon>Tracheophyta</taxon>
        <taxon>Spermatophyta</taxon>
        <taxon>Magnoliopsida</taxon>
        <taxon>Liliopsida</taxon>
        <taxon>Poales</taxon>
        <taxon>Poaceae</taxon>
        <taxon>BOP clade</taxon>
        <taxon>Oryzoideae</taxon>
        <taxon>Oryzeae</taxon>
        <taxon>Zizaniinae</taxon>
        <taxon>Zizania</taxon>
    </lineage>
</organism>
<dbReference type="AlphaFoldDB" id="A0A8J5X201"/>
<dbReference type="PANTHER" id="PTHR33075:SF10">
    <property type="entry name" value="DUF4283 DOMAIN-CONTAINING PROTEIN"/>
    <property type="match status" value="1"/>
</dbReference>
<dbReference type="Proteomes" id="UP000729402">
    <property type="component" value="Unassembled WGS sequence"/>
</dbReference>
<dbReference type="Pfam" id="PF24530">
    <property type="entry name" value="DUF7597"/>
    <property type="match status" value="1"/>
</dbReference>
<keyword evidence="4" id="KW-1185">Reference proteome</keyword>
<dbReference type="OrthoDB" id="694614at2759"/>
<feature type="region of interest" description="Disordered" evidence="1">
    <location>
        <begin position="445"/>
        <end position="464"/>
    </location>
</feature>